<feature type="domain" description="FP protein C-terminal" evidence="2">
    <location>
        <begin position="249"/>
        <end position="300"/>
    </location>
</feature>
<comment type="caution">
    <text evidence="3">The sequence shown here is derived from an EMBL/GenBank/DDBJ whole genome shotgun (WGS) entry which is preliminary data.</text>
</comment>
<evidence type="ECO:0000313" key="3">
    <source>
        <dbReference type="EMBL" id="CAG4957560.1"/>
    </source>
</evidence>
<protein>
    <submittedName>
        <fullName evidence="3">(apollo) hypothetical protein</fullName>
    </submittedName>
</protein>
<organism evidence="3 4">
    <name type="scientific">Parnassius apollo</name>
    <name type="common">Apollo butterfly</name>
    <name type="synonym">Papilio apollo</name>
    <dbReference type="NCBI Taxonomy" id="110799"/>
    <lineage>
        <taxon>Eukaryota</taxon>
        <taxon>Metazoa</taxon>
        <taxon>Ecdysozoa</taxon>
        <taxon>Arthropoda</taxon>
        <taxon>Hexapoda</taxon>
        <taxon>Insecta</taxon>
        <taxon>Pterygota</taxon>
        <taxon>Neoptera</taxon>
        <taxon>Endopterygota</taxon>
        <taxon>Lepidoptera</taxon>
        <taxon>Glossata</taxon>
        <taxon>Ditrysia</taxon>
        <taxon>Papilionoidea</taxon>
        <taxon>Papilionidae</taxon>
        <taxon>Parnassiinae</taxon>
        <taxon>Parnassini</taxon>
        <taxon>Parnassius</taxon>
        <taxon>Parnassius</taxon>
    </lineage>
</organism>
<dbReference type="Pfam" id="PF25298">
    <property type="entry name" value="Baculo_FP_2nd"/>
    <property type="match status" value="1"/>
</dbReference>
<evidence type="ECO:0000313" key="4">
    <source>
        <dbReference type="Proteomes" id="UP000691718"/>
    </source>
</evidence>
<keyword evidence="4" id="KW-1185">Reference proteome</keyword>
<dbReference type="OrthoDB" id="6884645at2759"/>
<evidence type="ECO:0000256" key="1">
    <source>
        <dbReference type="SAM" id="Coils"/>
    </source>
</evidence>
<proteinExistence type="predicted"/>
<accession>A0A8S3WEK6</accession>
<keyword evidence="1" id="KW-0175">Coiled coil</keyword>
<gene>
    <name evidence="3" type="ORF">PAPOLLO_LOCUS5742</name>
</gene>
<name>A0A8S3WEK6_PARAO</name>
<dbReference type="Proteomes" id="UP000691718">
    <property type="component" value="Unassembled WGS sequence"/>
</dbReference>
<sequence>MQCAICQETFNDCVSCYGCKNHLCYGCAGLEEKSYRRFNQDKKSAWRCAHCKNTKNEPSINEVILKEIRDIKSRVNSIPELLEDVKTIKCELEELKDACNENNKRLDEFDARIATMEENVSEINHIKDKLTITRIDFDRIHHEILLKKQWSRLNNIEIKGVHIKTGENLFQIHEALCKAIGFDVPKSQIDYIARVPSHNLKDKLIIVRYINRYTKEDFIATARAKKELYAKDIGFAGSKNRIFVNDHLTPHFKSLLTKVKALAKVKNYSYVWVKFGKIHVRKNDTSHTFIVQKESDLNKIA</sequence>
<dbReference type="InterPro" id="IPR057251">
    <property type="entry name" value="FP_C"/>
</dbReference>
<dbReference type="EMBL" id="CAJQZP010000349">
    <property type="protein sequence ID" value="CAG4957560.1"/>
    <property type="molecule type" value="Genomic_DNA"/>
</dbReference>
<dbReference type="AlphaFoldDB" id="A0A8S3WEK6"/>
<evidence type="ECO:0000259" key="2">
    <source>
        <dbReference type="Pfam" id="PF25298"/>
    </source>
</evidence>
<feature type="coiled-coil region" evidence="1">
    <location>
        <begin position="78"/>
        <end position="119"/>
    </location>
</feature>
<reference evidence="3" key="1">
    <citation type="submission" date="2021-04" db="EMBL/GenBank/DDBJ databases">
        <authorList>
            <person name="Tunstrom K."/>
        </authorList>
    </citation>
    <scope>NUCLEOTIDE SEQUENCE</scope>
</reference>